<evidence type="ECO:0000256" key="7">
    <source>
        <dbReference type="ARBA" id="ARBA00023004"/>
    </source>
</evidence>
<evidence type="ECO:0000313" key="15">
    <source>
        <dbReference type="Proteomes" id="UP000191980"/>
    </source>
</evidence>
<dbReference type="GO" id="GO:0005886">
    <property type="term" value="C:plasma membrane"/>
    <property type="evidence" value="ECO:0007669"/>
    <property type="project" value="UniProtKB-SubCell"/>
</dbReference>
<evidence type="ECO:0000256" key="5">
    <source>
        <dbReference type="ARBA" id="ARBA00022967"/>
    </source>
</evidence>
<dbReference type="InterPro" id="IPR007202">
    <property type="entry name" value="4Fe-4S_dom"/>
</dbReference>
<dbReference type="PANTHER" id="PTHR43560">
    <property type="entry name" value="ION-TRANSLOCATING OXIDOREDUCTASE COMPLEX SUBUNIT B"/>
    <property type="match status" value="1"/>
</dbReference>
<dbReference type="EMBL" id="LPUF01000001">
    <property type="protein sequence ID" value="OQK16810.1"/>
    <property type="molecule type" value="Genomic_DNA"/>
</dbReference>
<dbReference type="RefSeq" id="WP_233144534.1">
    <property type="nucleotide sequence ID" value="NZ_LPUF01000001.1"/>
</dbReference>
<evidence type="ECO:0000256" key="6">
    <source>
        <dbReference type="ARBA" id="ARBA00022982"/>
    </source>
</evidence>
<comment type="caution">
    <text evidence="14">The sequence shown here is derived from an EMBL/GenBank/DDBJ whole genome shotgun (WGS) entry which is preliminary data.</text>
</comment>
<keyword evidence="1 10" id="KW-0813">Transport</keyword>
<keyword evidence="8 10" id="KW-0411">Iron-sulfur</keyword>
<feature type="binding site" evidence="10">
    <location>
        <position position="175"/>
    </location>
    <ligand>
        <name>[4Fe-4S] cluster</name>
        <dbReference type="ChEBI" id="CHEBI:49883"/>
        <label>3</label>
    </ligand>
</feature>
<dbReference type="InterPro" id="IPR010207">
    <property type="entry name" value="Elect_transpt_cplx_RnfB/RsxB"/>
</dbReference>
<proteinExistence type="inferred from homology"/>
<keyword evidence="7 10" id="KW-0408">Iron</keyword>
<dbReference type="PROSITE" id="PS00198">
    <property type="entry name" value="4FE4S_FER_1"/>
    <property type="match status" value="1"/>
</dbReference>
<dbReference type="PROSITE" id="PS51656">
    <property type="entry name" value="4FE4S"/>
    <property type="match status" value="1"/>
</dbReference>
<evidence type="ECO:0000256" key="4">
    <source>
        <dbReference type="ARBA" id="ARBA00022737"/>
    </source>
</evidence>
<evidence type="ECO:0000256" key="10">
    <source>
        <dbReference type="HAMAP-Rule" id="MF_00463"/>
    </source>
</evidence>
<evidence type="ECO:0000256" key="1">
    <source>
        <dbReference type="ARBA" id="ARBA00022448"/>
    </source>
</evidence>
<dbReference type="GO" id="GO:0009055">
    <property type="term" value="F:electron transfer activity"/>
    <property type="evidence" value="ECO:0007669"/>
    <property type="project" value="InterPro"/>
</dbReference>
<evidence type="ECO:0000256" key="3">
    <source>
        <dbReference type="ARBA" id="ARBA00022723"/>
    </source>
</evidence>
<dbReference type="GO" id="GO:0051539">
    <property type="term" value="F:4 iron, 4 sulfur cluster binding"/>
    <property type="evidence" value="ECO:0007669"/>
    <property type="project" value="UniProtKB-UniRule"/>
</dbReference>
<dbReference type="PROSITE" id="PS51379">
    <property type="entry name" value="4FE4S_FER_2"/>
    <property type="match status" value="1"/>
</dbReference>
<keyword evidence="10" id="KW-0997">Cell inner membrane</keyword>
<evidence type="ECO:0000256" key="2">
    <source>
        <dbReference type="ARBA" id="ARBA00022485"/>
    </source>
</evidence>
<comment type="caution">
    <text evidence="10">Lacks conserved residue(s) required for the propagation of feature annotation.</text>
</comment>
<organism evidence="14 15">
    <name type="scientific">Methyloprofundus sedimenti</name>
    <dbReference type="NCBI Taxonomy" id="1420851"/>
    <lineage>
        <taxon>Bacteria</taxon>
        <taxon>Pseudomonadati</taxon>
        <taxon>Pseudomonadota</taxon>
        <taxon>Gammaproteobacteria</taxon>
        <taxon>Methylococcales</taxon>
        <taxon>Methylococcaceae</taxon>
        <taxon>Methyloprofundus</taxon>
    </lineage>
</organism>
<dbReference type="Gene3D" id="3.30.70.20">
    <property type="match status" value="1"/>
</dbReference>
<dbReference type="Pfam" id="PF00037">
    <property type="entry name" value="Fer4"/>
    <property type="match status" value="1"/>
</dbReference>
<dbReference type="InterPro" id="IPR017900">
    <property type="entry name" value="4Fe4S_Fe_S_CS"/>
</dbReference>
<dbReference type="Pfam" id="PF04060">
    <property type="entry name" value="FeS"/>
    <property type="match status" value="1"/>
</dbReference>
<dbReference type="Proteomes" id="UP000191980">
    <property type="component" value="Unassembled WGS sequence"/>
</dbReference>
<keyword evidence="3 10" id="KW-0479">Metal-binding</keyword>
<feature type="binding site" evidence="10">
    <location>
        <position position="148"/>
    </location>
    <ligand>
        <name>[4Fe-4S] cluster</name>
        <dbReference type="ChEBI" id="CHEBI:49883"/>
        <label>2</label>
    </ligand>
</feature>
<dbReference type="STRING" id="1420851.AU255_02575"/>
<evidence type="ECO:0000313" key="14">
    <source>
        <dbReference type="EMBL" id="OQK16810.1"/>
    </source>
</evidence>
<keyword evidence="15" id="KW-1185">Reference proteome</keyword>
<feature type="binding site" evidence="10">
    <location>
        <position position="172"/>
    </location>
    <ligand>
        <name>[4Fe-4S] cluster</name>
        <dbReference type="ChEBI" id="CHEBI:49883"/>
        <label>3</label>
    </ligand>
</feature>
<dbReference type="InterPro" id="IPR017896">
    <property type="entry name" value="4Fe4S_Fe-S-bd"/>
</dbReference>
<feature type="binding site" evidence="10">
    <location>
        <position position="58"/>
    </location>
    <ligand>
        <name>[4Fe-4S] cluster</name>
        <dbReference type="ChEBI" id="CHEBI:49883"/>
        <label>1</label>
    </ligand>
</feature>
<comment type="subcellular location">
    <subcellularLocation>
        <location evidence="10">Cell inner membrane</location>
    </subcellularLocation>
</comment>
<evidence type="ECO:0000256" key="9">
    <source>
        <dbReference type="ARBA" id="ARBA00023136"/>
    </source>
</evidence>
<sequence length="294" mass="31025">MISTIVTAALFMIALGTVLAIILAIANKKLFVYEDPRIEEVDDMLPQAQCGACGTPGCRPFAEAVVAGTKNPSACTVNSPEGNAEIAAYLGVGMGDHEKVVARLACAGGTHVAYTRAKYEGLKSCQAASVVSGGGKGCSWGCLGLGDCADVCDFDAIYMDEHGLPIVIEDKCTACNDCVVVCPKDLFTLMPVSQKLYVACKSLDEGDTAQQECEVACTACEKCVVDAPKGLIEIKNNLAVINYEKYQDFDVDRTPIERCPTGAIVWLDSKLGSTHASKGKEGMKPHRTGSLPIG</sequence>
<dbReference type="HAMAP" id="MF_00463">
    <property type="entry name" value="RsxB_RnfB"/>
    <property type="match status" value="1"/>
</dbReference>
<dbReference type="EC" id="7.-.-.-" evidence="10"/>
<feature type="binding site" evidence="10">
    <location>
        <position position="152"/>
    </location>
    <ligand>
        <name>[4Fe-4S] cluster</name>
        <dbReference type="ChEBI" id="CHEBI:49883"/>
        <label>3</label>
    </ligand>
</feature>
<evidence type="ECO:0000256" key="11">
    <source>
        <dbReference type="SAM" id="MobiDB-lite"/>
    </source>
</evidence>
<feature type="binding site" evidence="10">
    <location>
        <position position="178"/>
    </location>
    <ligand>
        <name>[4Fe-4S] cluster</name>
        <dbReference type="ChEBI" id="CHEBI:49883"/>
        <label>3</label>
    </ligand>
</feature>
<feature type="binding site" evidence="10">
    <location>
        <position position="142"/>
    </location>
    <ligand>
        <name>[4Fe-4S] cluster</name>
        <dbReference type="ChEBI" id="CHEBI:49883"/>
        <label>2</label>
    </ligand>
</feature>
<dbReference type="InterPro" id="IPR050395">
    <property type="entry name" value="4Fe4S_Ferredoxin_RnfB"/>
</dbReference>
<dbReference type="Gene3D" id="1.10.15.40">
    <property type="entry name" value="Electron transport complex subunit B, putative Fe-S cluster"/>
    <property type="match status" value="1"/>
</dbReference>
<evidence type="ECO:0000256" key="8">
    <source>
        <dbReference type="ARBA" id="ARBA00023014"/>
    </source>
</evidence>
<comment type="subunit">
    <text evidence="10">The complex is composed of six subunits: RnfA, RnfB, RnfC, RnfD, RnfE and RnfG.</text>
</comment>
<dbReference type="PANTHER" id="PTHR43560:SF1">
    <property type="entry name" value="ION-TRANSLOCATING OXIDOREDUCTASE COMPLEX SUBUNIT B"/>
    <property type="match status" value="1"/>
</dbReference>
<feature type="binding site" evidence="10">
    <location>
        <position position="53"/>
    </location>
    <ligand>
        <name>[4Fe-4S] cluster</name>
        <dbReference type="ChEBI" id="CHEBI:49883"/>
        <label>1</label>
    </ligand>
</feature>
<keyword evidence="4 10" id="KW-0677">Repeat</keyword>
<dbReference type="AlphaFoldDB" id="A0A1V8M5H1"/>
<gene>
    <name evidence="10" type="primary">rnfB</name>
    <name evidence="14" type="ORF">AU255_02575</name>
</gene>
<keyword evidence="9 10" id="KW-0472">Membrane</keyword>
<keyword evidence="10" id="KW-1003">Cell membrane</keyword>
<accession>A0A1V8M5H1</accession>
<feature type="region of interest" description="Hydrophobic" evidence="10">
    <location>
        <begin position="1"/>
        <end position="27"/>
    </location>
</feature>
<feature type="domain" description="4Fe-4S ferredoxin-type" evidence="12">
    <location>
        <begin position="163"/>
        <end position="192"/>
    </location>
</feature>
<feature type="binding site" evidence="10">
    <location>
        <position position="138"/>
    </location>
    <ligand>
        <name>[4Fe-4S] cluster</name>
        <dbReference type="ChEBI" id="CHEBI:49883"/>
        <label>2</label>
    </ligand>
</feature>
<comment type="function">
    <text evidence="10">Part of a membrane-bound complex that couples electron transfer with translocation of ions across the membrane.</text>
</comment>
<evidence type="ECO:0000259" key="13">
    <source>
        <dbReference type="PROSITE" id="PS51656"/>
    </source>
</evidence>
<evidence type="ECO:0000259" key="12">
    <source>
        <dbReference type="PROSITE" id="PS51379"/>
    </source>
</evidence>
<feature type="region of interest" description="Disordered" evidence="11">
    <location>
        <begin position="275"/>
        <end position="294"/>
    </location>
</feature>
<dbReference type="GO" id="GO:0046872">
    <property type="term" value="F:metal ion binding"/>
    <property type="evidence" value="ECO:0007669"/>
    <property type="project" value="UniProtKB-KW"/>
</dbReference>
<reference evidence="14 15" key="1">
    <citation type="submission" date="2015-12" db="EMBL/GenBank/DDBJ databases">
        <authorList>
            <person name="Shamseldin A."/>
            <person name="Moawad H."/>
            <person name="Abd El-Rahim W.M."/>
            <person name="Sadowsky M.J."/>
        </authorList>
    </citation>
    <scope>NUCLEOTIDE SEQUENCE [LARGE SCALE GENOMIC DNA]</scope>
    <source>
        <strain evidence="14 15">WF1</strain>
    </source>
</reference>
<keyword evidence="2 10" id="KW-0004">4Fe-4S</keyword>
<comment type="cofactor">
    <cofactor evidence="10">
        <name>[4Fe-4S] cluster</name>
        <dbReference type="ChEBI" id="CHEBI:49883"/>
    </cofactor>
    <text evidence="10">Binds 3 [4Fe-4S] clusters.</text>
</comment>
<feature type="binding site" evidence="10">
    <location>
        <position position="50"/>
    </location>
    <ligand>
        <name>[4Fe-4S] cluster</name>
        <dbReference type="ChEBI" id="CHEBI:49883"/>
        <label>1</label>
    </ligand>
</feature>
<protein>
    <recommendedName>
        <fullName evidence="10">Ion-translocating oxidoreductase complex subunit B</fullName>
        <ecNumber evidence="10">7.-.-.-</ecNumber>
    </recommendedName>
    <alternativeName>
        <fullName evidence="10">Rnf electron transport complex subunit B</fullName>
    </alternativeName>
</protein>
<dbReference type="SUPFAM" id="SSF54862">
    <property type="entry name" value="4Fe-4S ferredoxins"/>
    <property type="match status" value="2"/>
</dbReference>
<comment type="similarity">
    <text evidence="10">Belongs to the 4Fe4S bacterial-type ferredoxin family. RnfB subfamily.</text>
</comment>
<feature type="binding site" evidence="10">
    <location>
        <position position="75"/>
    </location>
    <ligand>
        <name>[4Fe-4S] cluster</name>
        <dbReference type="ChEBI" id="CHEBI:49883"/>
        <label>1</label>
    </ligand>
</feature>
<keyword evidence="5 10" id="KW-1278">Translocase</keyword>
<dbReference type="GO" id="GO:0022900">
    <property type="term" value="P:electron transport chain"/>
    <property type="evidence" value="ECO:0007669"/>
    <property type="project" value="UniProtKB-UniRule"/>
</dbReference>
<feature type="binding site" evidence="10">
    <location>
        <position position="182"/>
    </location>
    <ligand>
        <name>[4Fe-4S] cluster</name>
        <dbReference type="ChEBI" id="CHEBI:49883"/>
        <label>2</label>
    </ligand>
</feature>
<feature type="domain" description="4Fe-4S" evidence="13">
    <location>
        <begin position="33"/>
        <end position="92"/>
    </location>
</feature>
<name>A0A1V8M5H1_9GAMM</name>
<keyword evidence="6 10" id="KW-0249">Electron transport</keyword>